<dbReference type="InterPro" id="IPR009003">
    <property type="entry name" value="Peptidase_S1_PA"/>
</dbReference>
<feature type="compositionally biased region" description="Polar residues" evidence="1">
    <location>
        <begin position="550"/>
        <end position="575"/>
    </location>
</feature>
<sequence>MGANPRKHQKCKSKLLQFLQTHRKHCSYISTFSDYEIHYDKLDKWALIDIGVVKVESPYDFADESYKTVCSYIPSVIPISYEAKYQEPGTDAIVMGWGHLLLWRKESDTKNLNQKQLNYAPVIIYDKEKCKKHYEDYPNMGDVIDKYMICSMGGGNINDEGEAIKVNEDRHEGCRPPASDPNIDKSLSLKYVEEDPECSDGELSEEDRRRRNNYSNDSLSHDMGTMTNNKTVLKNISSNNGKSVSNKASLSNISTSSSNKTHKQTRRSGICQNDHGGPLVTWVGSHEILIGIASVFKVSQDSECQGPYLYTSTQCNGAFLDCVLERAEWPQSSSKNRSAGSRRALCKKDVNDPGQSTIERHISWLYHPHGAADNEVEKKADAVTVSKPKKYGISAPTTTAYPSNRGNPESLRYQQNGGYASNMAQNPPNDGYVADGGYPPNVGYPPNSGYPTNEGYQANNGYPPNYRNPQIGGYQPNEGYSANQGYNSNGEYPPPEYLPNEGYPPSDMAYQPNGGYPANMAPPSMSVANQMHGDNINNFPPNIRMPAEGQTFNNGLQNRYQPNDRNPQNSMTAENSMPVHSGMSPLLKRPQKPLYKTQN</sequence>
<evidence type="ECO:0000313" key="2">
    <source>
        <dbReference type="EMBL" id="PZC77036.1"/>
    </source>
</evidence>
<dbReference type="EMBL" id="KZ149938">
    <property type="protein sequence ID" value="PZC77036.1"/>
    <property type="molecule type" value="Genomic_DNA"/>
</dbReference>
<accession>A0A2W1BWI3</accession>
<feature type="region of interest" description="Disordered" evidence="1">
    <location>
        <begin position="170"/>
        <end position="272"/>
    </location>
</feature>
<evidence type="ECO:0000256" key="1">
    <source>
        <dbReference type="SAM" id="MobiDB-lite"/>
    </source>
</evidence>
<name>A0A2W1BWI3_HELAM</name>
<keyword evidence="3" id="KW-1185">Reference proteome</keyword>
<reference evidence="2 3" key="1">
    <citation type="journal article" date="2017" name="BMC Biol.">
        <title>Genomic innovations, transcriptional plasticity and gene loss underlying the evolution and divergence of two highly polyphagous and invasive Helicoverpa pest species.</title>
        <authorList>
            <person name="Pearce S.L."/>
            <person name="Clarke D.F."/>
            <person name="East P.D."/>
            <person name="Elfekih S."/>
            <person name="Gordon K.H."/>
            <person name="Jermiin L.S."/>
            <person name="McGaughran A."/>
            <person name="Oakeshott J.G."/>
            <person name="Papanikolaou A."/>
            <person name="Perera O.P."/>
            <person name="Rane R.V."/>
            <person name="Richards S."/>
            <person name="Tay W.T."/>
            <person name="Walsh T.K."/>
            <person name="Anderson A."/>
            <person name="Anderson C.J."/>
            <person name="Asgari S."/>
            <person name="Board P.G."/>
            <person name="Bretschneider A."/>
            <person name="Campbell P.M."/>
            <person name="Chertemps T."/>
            <person name="Christeller J.T."/>
            <person name="Coppin C.W."/>
            <person name="Downes S.J."/>
            <person name="Duan G."/>
            <person name="Farnsworth C.A."/>
            <person name="Good R.T."/>
            <person name="Han L.B."/>
            <person name="Han Y.C."/>
            <person name="Hatje K."/>
            <person name="Horne I."/>
            <person name="Huang Y.P."/>
            <person name="Hughes D.S."/>
            <person name="Jacquin-Joly E."/>
            <person name="James W."/>
            <person name="Jhangiani S."/>
            <person name="Kollmar M."/>
            <person name="Kuwar S.S."/>
            <person name="Li S."/>
            <person name="Liu N.Y."/>
            <person name="Maibeche M.T."/>
            <person name="Miller J.R."/>
            <person name="Montagne N."/>
            <person name="Perry T."/>
            <person name="Qu J."/>
            <person name="Song S.V."/>
            <person name="Sutton G.G."/>
            <person name="Vogel H."/>
            <person name="Walenz B.P."/>
            <person name="Xu W."/>
            <person name="Zhang H.J."/>
            <person name="Zou Z."/>
            <person name="Batterham P."/>
            <person name="Edwards O.R."/>
            <person name="Feyereisen R."/>
            <person name="Gibbs R.A."/>
            <person name="Heckel D.G."/>
            <person name="McGrath A."/>
            <person name="Robin C."/>
            <person name="Scherer S.E."/>
            <person name="Worley K.C."/>
            <person name="Wu Y.D."/>
        </authorList>
    </citation>
    <scope>NUCLEOTIDE SEQUENCE [LARGE SCALE GENOMIC DNA]</scope>
    <source>
        <strain evidence="2">Harm_GR_Male_#8</strain>
        <tissue evidence="2">Whole organism</tissue>
    </source>
</reference>
<dbReference type="Gene3D" id="2.40.10.10">
    <property type="entry name" value="Trypsin-like serine proteases"/>
    <property type="match status" value="2"/>
</dbReference>
<dbReference type="Proteomes" id="UP000249218">
    <property type="component" value="Unassembled WGS sequence"/>
</dbReference>
<feature type="compositionally biased region" description="Polar residues" evidence="1">
    <location>
        <begin position="225"/>
        <end position="244"/>
    </location>
</feature>
<evidence type="ECO:0000313" key="3">
    <source>
        <dbReference type="Proteomes" id="UP000249218"/>
    </source>
</evidence>
<dbReference type="SUPFAM" id="SSF50494">
    <property type="entry name" value="Trypsin-like serine proteases"/>
    <property type="match status" value="2"/>
</dbReference>
<gene>
    <name evidence="2" type="primary">HaOG203906</name>
    <name evidence="2" type="ORF">B5X24_HaOG203906</name>
</gene>
<feature type="compositionally biased region" description="Low complexity" evidence="1">
    <location>
        <begin position="245"/>
        <end position="259"/>
    </location>
</feature>
<feature type="region of interest" description="Disordered" evidence="1">
    <location>
        <begin position="545"/>
        <end position="599"/>
    </location>
</feature>
<protein>
    <submittedName>
        <fullName evidence="2">Uncharacterized protein</fullName>
    </submittedName>
</protein>
<proteinExistence type="predicted"/>
<dbReference type="AlphaFoldDB" id="A0A2W1BWI3"/>
<feature type="compositionally biased region" description="Acidic residues" evidence="1">
    <location>
        <begin position="194"/>
        <end position="205"/>
    </location>
</feature>
<organism evidence="2 3">
    <name type="scientific">Helicoverpa armigera</name>
    <name type="common">Cotton bollworm</name>
    <name type="synonym">Heliothis armigera</name>
    <dbReference type="NCBI Taxonomy" id="29058"/>
    <lineage>
        <taxon>Eukaryota</taxon>
        <taxon>Metazoa</taxon>
        <taxon>Ecdysozoa</taxon>
        <taxon>Arthropoda</taxon>
        <taxon>Hexapoda</taxon>
        <taxon>Insecta</taxon>
        <taxon>Pterygota</taxon>
        <taxon>Neoptera</taxon>
        <taxon>Endopterygota</taxon>
        <taxon>Lepidoptera</taxon>
        <taxon>Glossata</taxon>
        <taxon>Ditrysia</taxon>
        <taxon>Noctuoidea</taxon>
        <taxon>Noctuidae</taxon>
        <taxon>Heliothinae</taxon>
        <taxon>Helicoverpa</taxon>
    </lineage>
</organism>
<dbReference type="OrthoDB" id="7315458at2759"/>
<dbReference type="InterPro" id="IPR043504">
    <property type="entry name" value="Peptidase_S1_PA_chymotrypsin"/>
</dbReference>